<keyword evidence="3" id="KW-1185">Reference proteome</keyword>
<gene>
    <name evidence="2" type="ORF">BGZ65_008106</name>
</gene>
<proteinExistence type="predicted"/>
<feature type="compositionally biased region" description="Polar residues" evidence="1">
    <location>
        <begin position="41"/>
        <end position="58"/>
    </location>
</feature>
<dbReference type="OrthoDB" id="10557408at2759"/>
<feature type="non-terminal residue" evidence="2">
    <location>
        <position position="216"/>
    </location>
</feature>
<dbReference type="EMBL" id="JAAAHW010007430">
    <property type="protein sequence ID" value="KAF9948373.1"/>
    <property type="molecule type" value="Genomic_DNA"/>
</dbReference>
<evidence type="ECO:0000313" key="3">
    <source>
        <dbReference type="Proteomes" id="UP000749646"/>
    </source>
</evidence>
<name>A0A9P6LX88_9FUNG</name>
<comment type="caution">
    <text evidence="2">The sequence shown here is derived from an EMBL/GenBank/DDBJ whole genome shotgun (WGS) entry which is preliminary data.</text>
</comment>
<dbReference type="Proteomes" id="UP000749646">
    <property type="component" value="Unassembled WGS sequence"/>
</dbReference>
<dbReference type="AlphaFoldDB" id="A0A9P6LX88"/>
<sequence length="216" mass="23651">MVLDVIISTAVANSSICVPNADRIVEGLQVTSPRFADTPHGNASDSTISSTPLPDSHSVVKSASKTKLTFNQVVALAQKKAHESEVEQSLISSMPSDIGTRVLASSVYGSMVQAIKDGDVEKSDQLMGHLQELKDGVAKILELTTKNSELMTKNYELTRENNGLVTQMIKLQESLDAKQEEMKQLQLQALSQLSLLQNRVQAIMTQNYELHEYPIP</sequence>
<accession>A0A9P6LX88</accession>
<evidence type="ECO:0000256" key="1">
    <source>
        <dbReference type="SAM" id="MobiDB-lite"/>
    </source>
</evidence>
<reference evidence="2" key="1">
    <citation type="journal article" date="2020" name="Fungal Divers.">
        <title>Resolving the Mortierellaceae phylogeny through synthesis of multi-gene phylogenetics and phylogenomics.</title>
        <authorList>
            <person name="Vandepol N."/>
            <person name="Liber J."/>
            <person name="Desiro A."/>
            <person name="Na H."/>
            <person name="Kennedy M."/>
            <person name="Barry K."/>
            <person name="Grigoriev I.V."/>
            <person name="Miller A.N."/>
            <person name="O'Donnell K."/>
            <person name="Stajich J.E."/>
            <person name="Bonito G."/>
        </authorList>
    </citation>
    <scope>NUCLEOTIDE SEQUENCE</scope>
    <source>
        <strain evidence="2">MES-2147</strain>
    </source>
</reference>
<evidence type="ECO:0000313" key="2">
    <source>
        <dbReference type="EMBL" id="KAF9948373.1"/>
    </source>
</evidence>
<organism evidence="2 3">
    <name type="scientific">Modicella reniformis</name>
    <dbReference type="NCBI Taxonomy" id="1440133"/>
    <lineage>
        <taxon>Eukaryota</taxon>
        <taxon>Fungi</taxon>
        <taxon>Fungi incertae sedis</taxon>
        <taxon>Mucoromycota</taxon>
        <taxon>Mortierellomycotina</taxon>
        <taxon>Mortierellomycetes</taxon>
        <taxon>Mortierellales</taxon>
        <taxon>Mortierellaceae</taxon>
        <taxon>Modicella</taxon>
    </lineage>
</organism>
<feature type="region of interest" description="Disordered" evidence="1">
    <location>
        <begin position="35"/>
        <end position="58"/>
    </location>
</feature>
<protein>
    <submittedName>
        <fullName evidence="2">Uncharacterized protein</fullName>
    </submittedName>
</protein>